<comment type="caution">
    <text evidence="1">The sequence shown here is derived from an EMBL/GenBank/DDBJ whole genome shotgun (WGS) entry which is preliminary data.</text>
</comment>
<organism evidence="1">
    <name type="scientific">Citrobacter farmeri</name>
    <dbReference type="NCBI Taxonomy" id="67824"/>
    <lineage>
        <taxon>Bacteria</taxon>
        <taxon>Pseudomonadati</taxon>
        <taxon>Pseudomonadota</taxon>
        <taxon>Gammaproteobacteria</taxon>
        <taxon>Enterobacterales</taxon>
        <taxon>Enterobacteriaceae</taxon>
        <taxon>Citrobacter</taxon>
    </lineage>
</organism>
<dbReference type="OrthoDB" id="9899375at2"/>
<dbReference type="AlphaFoldDB" id="A0A8H9P061"/>
<protein>
    <submittedName>
        <fullName evidence="1">Uncharacterized protein</fullName>
    </submittedName>
</protein>
<proteinExistence type="predicted"/>
<dbReference type="Proteomes" id="UP000864563">
    <property type="component" value="Unassembled WGS sequence"/>
</dbReference>
<reference evidence="1" key="1">
    <citation type="journal article" date="2018" name="Genome Biol.">
        <title>SKESA: strategic k-mer extension for scrupulous assemblies.</title>
        <authorList>
            <person name="Souvorov A."/>
            <person name="Agarwala R."/>
            <person name="Lipman D.J."/>
        </authorList>
    </citation>
    <scope>NUCLEOTIDE SEQUENCE</scope>
    <source>
        <strain evidence="1">YDC697-2</strain>
    </source>
</reference>
<reference evidence="1" key="2">
    <citation type="submission" date="2020-11" db="EMBL/GenBank/DDBJ databases">
        <authorList>
            <consortium name="NCBI Pathogen Detection Project"/>
        </authorList>
    </citation>
    <scope>NUCLEOTIDE SEQUENCE</scope>
    <source>
        <strain evidence="1">YDC697-2</strain>
    </source>
</reference>
<sequence length="122" mass="14452">MKLMYIVIILFLIVAGNGVAYIPEHAYLNASGMYNGVQETVLLKKYSKPEREYIKPRYEFVGEYYVGIESVYRSTNPEFRNVPIKEMFWHLKVDLNLTCWLHYKNGQWIVISYVFWPPGTLF</sequence>
<dbReference type="KEGG" id="cfar:CI104_05670"/>
<accession>A0A8H9P061</accession>
<evidence type="ECO:0000313" key="1">
    <source>
        <dbReference type="EMBL" id="HAT1588362.1"/>
    </source>
</evidence>
<gene>
    <name evidence="1" type="ORF">I8Y00_004763</name>
</gene>
<name>A0A8H9P061_9ENTR</name>
<dbReference type="EMBL" id="DACSDU010000030">
    <property type="protein sequence ID" value="HAT1588362.1"/>
    <property type="molecule type" value="Genomic_DNA"/>
</dbReference>
<dbReference type="RefSeq" id="WP_094464965.1">
    <property type="nucleotide sequence ID" value="NZ_CABMNX010000001.1"/>
</dbReference>